<gene>
    <name evidence="2" type="ORF">CQA43_05775</name>
</gene>
<accession>A0A3D8ICH0</accession>
<protein>
    <recommendedName>
        <fullName evidence="1">WYL domain-containing protein</fullName>
    </recommendedName>
</protein>
<sequence length="199" mass="23530">MLDERENPKDTPKILIKNHHIESPASIEHIFLQLKQASCHYQTIKFTYEEKKREANPYALTHHNGIWYLLAEEKGILKYFTLSKISCLNVLQGFKPSEKIIDAINQSLTAWISQNPILVRLCISNEAREYIFRKNFLIKYKIIEESQRDFIVECHFSYEGEVLNLAKCFLPFIRILSPQSLQEKLERELRDYLNLRDKG</sequence>
<dbReference type="Proteomes" id="UP000256650">
    <property type="component" value="Unassembled WGS sequence"/>
</dbReference>
<proteinExistence type="predicted"/>
<keyword evidence="3" id="KW-1185">Reference proteome</keyword>
<comment type="caution">
    <text evidence="2">The sequence shown here is derived from an EMBL/GenBank/DDBJ whole genome shotgun (WGS) entry which is preliminary data.</text>
</comment>
<dbReference type="OrthoDB" id="6521217at2"/>
<dbReference type="InterPro" id="IPR026881">
    <property type="entry name" value="WYL_dom"/>
</dbReference>
<organism evidence="2 3">
    <name type="scientific">Helicobacter ganmani</name>
    <dbReference type="NCBI Taxonomy" id="60246"/>
    <lineage>
        <taxon>Bacteria</taxon>
        <taxon>Pseudomonadati</taxon>
        <taxon>Campylobacterota</taxon>
        <taxon>Epsilonproteobacteria</taxon>
        <taxon>Campylobacterales</taxon>
        <taxon>Helicobacteraceae</taxon>
        <taxon>Helicobacter</taxon>
    </lineage>
</organism>
<dbReference type="EMBL" id="NXLS01000005">
    <property type="protein sequence ID" value="RDU62745.1"/>
    <property type="molecule type" value="Genomic_DNA"/>
</dbReference>
<evidence type="ECO:0000259" key="1">
    <source>
        <dbReference type="Pfam" id="PF13280"/>
    </source>
</evidence>
<evidence type="ECO:0000313" key="3">
    <source>
        <dbReference type="Proteomes" id="UP000256650"/>
    </source>
</evidence>
<reference evidence="2 3" key="1">
    <citation type="submission" date="2018-04" db="EMBL/GenBank/DDBJ databases">
        <title>Novel Campyloabacter and Helicobacter Species and Strains.</title>
        <authorList>
            <person name="Mannion A.J."/>
            <person name="Shen Z."/>
            <person name="Fox J.G."/>
        </authorList>
    </citation>
    <scope>NUCLEOTIDE SEQUENCE [LARGE SCALE GENOMIC DNA]</scope>
    <source>
        <strain evidence="2 3">MIT 99-5101</strain>
    </source>
</reference>
<evidence type="ECO:0000313" key="2">
    <source>
        <dbReference type="EMBL" id="RDU62745.1"/>
    </source>
</evidence>
<name>A0A3D8ICH0_9HELI</name>
<dbReference type="AlphaFoldDB" id="A0A3D8ICH0"/>
<dbReference type="Pfam" id="PF13280">
    <property type="entry name" value="WYL"/>
    <property type="match status" value="1"/>
</dbReference>
<feature type="domain" description="WYL" evidence="1">
    <location>
        <begin position="30"/>
        <end position="88"/>
    </location>
</feature>
<dbReference type="PROSITE" id="PS52050">
    <property type="entry name" value="WYL"/>
    <property type="match status" value="1"/>
</dbReference>